<feature type="transmembrane region" description="Helical" evidence="7">
    <location>
        <begin position="190"/>
        <end position="211"/>
    </location>
</feature>
<keyword evidence="6 7" id="KW-0472">Membrane</keyword>
<keyword evidence="3" id="KW-1003">Cell membrane</keyword>
<feature type="transmembrane region" description="Helical" evidence="7">
    <location>
        <begin position="326"/>
        <end position="345"/>
    </location>
</feature>
<comment type="similarity">
    <text evidence="2">Belongs to the acyltransferase 3 family.</text>
</comment>
<gene>
    <name evidence="9" type="ORF">Abiwalacus_19910</name>
</gene>
<dbReference type="InterPro" id="IPR002656">
    <property type="entry name" value="Acyl_transf_3_dom"/>
</dbReference>
<feature type="transmembrane region" description="Helical" evidence="7">
    <location>
        <begin position="365"/>
        <end position="385"/>
    </location>
</feature>
<feature type="transmembrane region" description="Helical" evidence="7">
    <location>
        <begin position="261"/>
        <end position="280"/>
    </location>
</feature>
<keyword evidence="5 7" id="KW-1133">Transmembrane helix</keyword>
<evidence type="ECO:0000256" key="3">
    <source>
        <dbReference type="ARBA" id="ARBA00022475"/>
    </source>
</evidence>
<evidence type="ECO:0000256" key="6">
    <source>
        <dbReference type="ARBA" id="ARBA00023136"/>
    </source>
</evidence>
<reference evidence="9" key="1">
    <citation type="submission" date="2022-06" db="EMBL/GenBank/DDBJ databases">
        <title>Akkermansia biwalacus sp. nov., an anaerobic mucin-degrading bacterium isolated from human intestine.</title>
        <authorList>
            <person name="Kobayashi Y."/>
            <person name="Inoue S."/>
            <person name="Kawahara T."/>
            <person name="Kohda N."/>
        </authorList>
    </citation>
    <scope>NUCLEOTIDE SEQUENCE</scope>
    <source>
        <strain evidence="9">WON2089</strain>
    </source>
</reference>
<feature type="transmembrane region" description="Helical" evidence="7">
    <location>
        <begin position="100"/>
        <end position="121"/>
    </location>
</feature>
<accession>A0ABN6QMA2</accession>
<protein>
    <submittedName>
        <fullName evidence="9">Membrane protein</fullName>
    </submittedName>
</protein>
<feature type="transmembrane region" description="Helical" evidence="7">
    <location>
        <begin position="29"/>
        <end position="51"/>
    </location>
</feature>
<sequence length="394" mass="44754">MTGGAYPSTTMSTNQPLNAGGGHIAWVDFLRILACFLVVLAHCCDPFVGSFDGSFDFKSGVFIGSLVRPCVPLFAMISGVLLFPVTMEMGAFYSRRLKRILIPLVVWSLALPLFYFLYFAAGVQTASPNIVMDTYTWSATVDKLYTFIFNFNYDTTPLWYVYMLVGLYLFMPIMSAWLTQAKRKDVKIFLGIWIFSMVLPYVQMLAPTLGYEGNYGNMGILGICDWNPYGMFYNFAGFMGYMVLAHYLMKYPLNWNWKKTLSITLPLFLAGFAITFFGFLETQKHFPGQYSKLEILWYFSGINVFMMTFAIFAIVSKLRIKTSPALSRIAALTFGVYLCHFFFVQCAYDAIDFLGWTGLPACVKIPLMACLASAVSLFLVWLLNLNRWTRKSIM</sequence>
<comment type="subcellular location">
    <subcellularLocation>
        <location evidence="1">Cell membrane</location>
        <topology evidence="1">Multi-pass membrane protein</topology>
    </subcellularLocation>
</comment>
<evidence type="ECO:0000259" key="8">
    <source>
        <dbReference type="Pfam" id="PF01757"/>
    </source>
</evidence>
<dbReference type="Proteomes" id="UP001062263">
    <property type="component" value="Chromosome"/>
</dbReference>
<feature type="transmembrane region" description="Helical" evidence="7">
    <location>
        <begin position="231"/>
        <end position="249"/>
    </location>
</feature>
<keyword evidence="4 7" id="KW-0812">Transmembrane</keyword>
<evidence type="ECO:0000313" key="10">
    <source>
        <dbReference type="Proteomes" id="UP001062263"/>
    </source>
</evidence>
<evidence type="ECO:0000256" key="4">
    <source>
        <dbReference type="ARBA" id="ARBA00022692"/>
    </source>
</evidence>
<feature type="domain" description="Acyltransferase 3" evidence="8">
    <location>
        <begin position="24"/>
        <end position="383"/>
    </location>
</feature>
<evidence type="ECO:0000256" key="2">
    <source>
        <dbReference type="ARBA" id="ARBA00007400"/>
    </source>
</evidence>
<evidence type="ECO:0000256" key="1">
    <source>
        <dbReference type="ARBA" id="ARBA00004651"/>
    </source>
</evidence>
<keyword evidence="10" id="KW-1185">Reference proteome</keyword>
<dbReference type="PANTHER" id="PTHR40074">
    <property type="entry name" value="O-ACETYLTRANSFERASE WECH"/>
    <property type="match status" value="1"/>
</dbReference>
<organism evidence="9 10">
    <name type="scientific">Akkermansia biwaensis</name>
    <dbReference type="NCBI Taxonomy" id="2946555"/>
    <lineage>
        <taxon>Bacteria</taxon>
        <taxon>Pseudomonadati</taxon>
        <taxon>Verrucomicrobiota</taxon>
        <taxon>Verrucomicrobiia</taxon>
        <taxon>Verrucomicrobiales</taxon>
        <taxon>Akkermansiaceae</taxon>
        <taxon>Akkermansia</taxon>
    </lineage>
</organism>
<name>A0ABN6QMA2_9BACT</name>
<evidence type="ECO:0000256" key="5">
    <source>
        <dbReference type="ARBA" id="ARBA00022989"/>
    </source>
</evidence>
<proteinExistence type="inferred from homology"/>
<dbReference type="EMBL" id="AP025943">
    <property type="protein sequence ID" value="BDL44417.1"/>
    <property type="molecule type" value="Genomic_DNA"/>
</dbReference>
<feature type="transmembrane region" description="Helical" evidence="7">
    <location>
        <begin position="295"/>
        <end position="314"/>
    </location>
</feature>
<evidence type="ECO:0000256" key="7">
    <source>
        <dbReference type="SAM" id="Phobius"/>
    </source>
</evidence>
<feature type="transmembrane region" description="Helical" evidence="7">
    <location>
        <begin position="159"/>
        <end position="178"/>
    </location>
</feature>
<feature type="transmembrane region" description="Helical" evidence="7">
    <location>
        <begin position="71"/>
        <end position="93"/>
    </location>
</feature>
<dbReference type="Pfam" id="PF01757">
    <property type="entry name" value="Acyl_transf_3"/>
    <property type="match status" value="1"/>
</dbReference>
<evidence type="ECO:0000313" key="9">
    <source>
        <dbReference type="EMBL" id="BDL44417.1"/>
    </source>
</evidence>
<dbReference type="PANTHER" id="PTHR40074:SF2">
    <property type="entry name" value="O-ACETYLTRANSFERASE WECH"/>
    <property type="match status" value="1"/>
</dbReference>